<dbReference type="FunFam" id="3.90.1530.30:FF:000001">
    <property type="entry name" value="Chromosome partitioning protein ParB"/>
    <property type="match status" value="1"/>
</dbReference>
<dbReference type="FunFam" id="1.10.10.2830:FF:000001">
    <property type="entry name" value="Chromosome partitioning protein ParB"/>
    <property type="match status" value="1"/>
</dbReference>
<gene>
    <name evidence="5" type="ORF">FBF37_00835</name>
</gene>
<dbReference type="InterPro" id="IPR003115">
    <property type="entry name" value="ParB_N"/>
</dbReference>
<dbReference type="PANTHER" id="PTHR33375:SF1">
    <property type="entry name" value="CHROMOSOME-PARTITIONING PROTEIN PARB-RELATED"/>
    <property type="match status" value="1"/>
</dbReference>
<dbReference type="Gene3D" id="3.90.1530.30">
    <property type="match status" value="1"/>
</dbReference>
<dbReference type="OrthoDB" id="9802051at2"/>
<dbReference type="SUPFAM" id="SSF109709">
    <property type="entry name" value="KorB DNA-binding domain-like"/>
    <property type="match status" value="1"/>
</dbReference>
<keyword evidence="3" id="KW-0238">DNA-binding</keyword>
<reference evidence="5 6" key="1">
    <citation type="submission" date="2019-04" db="EMBL/GenBank/DDBJ databases">
        <title>Saccharibacteria TM7 genomes.</title>
        <authorList>
            <person name="Bor B."/>
            <person name="He X."/>
            <person name="Chen T."/>
            <person name="Dewhirst F.E."/>
        </authorList>
    </citation>
    <scope>NUCLEOTIDE SEQUENCE [LARGE SCALE GENOMIC DNA]</scope>
    <source>
        <strain evidence="5 6">BB001</strain>
    </source>
</reference>
<keyword evidence="6" id="KW-1185">Reference proteome</keyword>
<dbReference type="Pfam" id="PF17762">
    <property type="entry name" value="HTH_ParB"/>
    <property type="match status" value="1"/>
</dbReference>
<dbReference type="GO" id="GO:0007059">
    <property type="term" value="P:chromosome segregation"/>
    <property type="evidence" value="ECO:0007669"/>
    <property type="project" value="UniProtKB-KW"/>
</dbReference>
<feature type="domain" description="ParB-like N-terminal" evidence="4">
    <location>
        <begin position="36"/>
        <end position="125"/>
    </location>
</feature>
<dbReference type="InterPro" id="IPR004437">
    <property type="entry name" value="ParB/RepB/Spo0J"/>
</dbReference>
<dbReference type="Pfam" id="PF02195">
    <property type="entry name" value="ParB_N"/>
    <property type="match status" value="1"/>
</dbReference>
<evidence type="ECO:0000256" key="1">
    <source>
        <dbReference type="ARBA" id="ARBA00006295"/>
    </source>
</evidence>
<dbReference type="RefSeq" id="WP_138078559.1">
    <property type="nucleotide sequence ID" value="NZ_CP040004.1"/>
</dbReference>
<comment type="similarity">
    <text evidence="1">Belongs to the ParB family.</text>
</comment>
<dbReference type="EMBL" id="CP040004">
    <property type="protein sequence ID" value="QCT42018.1"/>
    <property type="molecule type" value="Genomic_DNA"/>
</dbReference>
<dbReference type="Gene3D" id="1.10.10.2830">
    <property type="match status" value="1"/>
</dbReference>
<protein>
    <submittedName>
        <fullName evidence="5">ParB/RepB/Spo0J family partition protein</fullName>
    </submittedName>
</protein>
<evidence type="ECO:0000256" key="2">
    <source>
        <dbReference type="ARBA" id="ARBA00022829"/>
    </source>
</evidence>
<dbReference type="AlphaFoldDB" id="A0A4P9A2L4"/>
<dbReference type="InterPro" id="IPR036086">
    <property type="entry name" value="ParB/Sulfiredoxin_sf"/>
</dbReference>
<accession>A0A4P9A2L4</accession>
<sequence>MKKGLGRSFDSLIPTNLIDESFDPTAKQDGRLSQLKQLPIEQVMADPDQPRRMFDEEALDELSESIKIHGILQPLVVTGKAGAYVIVAGERRWRAAQRAGLTEVPALVRTLSGQHRLELSLIENLQRRDLNPLETATAYAKLRDQFNLTLDEIGKRVGGKSVSAISNTMRLLKLPKAVQEAVFSYKITEGQARPLINVPQEVAEELLGKIITEGWSARRIEQAIVLWKESKNNPFEKRRPVEIPHEEVVQNLTKKLNSKIKIRTNTRGAGQIIIPFKNAVDFERIHQLLKK</sequence>
<dbReference type="GO" id="GO:0003677">
    <property type="term" value="F:DNA binding"/>
    <property type="evidence" value="ECO:0007669"/>
    <property type="project" value="UniProtKB-KW"/>
</dbReference>
<dbReference type="PANTHER" id="PTHR33375">
    <property type="entry name" value="CHROMOSOME-PARTITIONING PROTEIN PARB-RELATED"/>
    <property type="match status" value="1"/>
</dbReference>
<organism evidence="5 6">
    <name type="scientific">Candidatus Nanosynbacter featherlites</name>
    <dbReference type="NCBI Taxonomy" id="2572088"/>
    <lineage>
        <taxon>Bacteria</taxon>
        <taxon>Candidatus Saccharimonadota</taxon>
        <taxon>Candidatus Saccharimonadia</taxon>
        <taxon>Candidatus Nanosynbacterales</taxon>
        <taxon>Candidatus Nanosynbacteraceae</taxon>
        <taxon>Candidatus Nanosynbacter</taxon>
    </lineage>
</organism>
<evidence type="ECO:0000259" key="4">
    <source>
        <dbReference type="SMART" id="SM00470"/>
    </source>
</evidence>
<dbReference type="InterPro" id="IPR050336">
    <property type="entry name" value="Chromosome_partition/occlusion"/>
</dbReference>
<dbReference type="InterPro" id="IPR041468">
    <property type="entry name" value="HTH_ParB/Spo0J"/>
</dbReference>
<dbReference type="SMART" id="SM00470">
    <property type="entry name" value="ParB"/>
    <property type="match status" value="1"/>
</dbReference>
<proteinExistence type="inferred from homology"/>
<dbReference type="KEGG" id="nft:FBF37_00835"/>
<evidence type="ECO:0000313" key="6">
    <source>
        <dbReference type="Proteomes" id="UP000310639"/>
    </source>
</evidence>
<name>A0A4P9A2L4_9BACT</name>
<dbReference type="GO" id="GO:0005694">
    <property type="term" value="C:chromosome"/>
    <property type="evidence" value="ECO:0007669"/>
    <property type="project" value="TreeGrafter"/>
</dbReference>
<evidence type="ECO:0000256" key="3">
    <source>
        <dbReference type="ARBA" id="ARBA00023125"/>
    </source>
</evidence>
<keyword evidence="2" id="KW-0159">Chromosome partition</keyword>
<dbReference type="NCBIfam" id="TIGR00180">
    <property type="entry name" value="parB_part"/>
    <property type="match status" value="1"/>
</dbReference>
<dbReference type="SUPFAM" id="SSF110849">
    <property type="entry name" value="ParB/Sulfiredoxin"/>
    <property type="match status" value="1"/>
</dbReference>
<dbReference type="CDD" id="cd16393">
    <property type="entry name" value="SPO0J_N"/>
    <property type="match status" value="1"/>
</dbReference>
<dbReference type="Proteomes" id="UP000310639">
    <property type="component" value="Chromosome"/>
</dbReference>
<evidence type="ECO:0000313" key="5">
    <source>
        <dbReference type="EMBL" id="QCT42018.1"/>
    </source>
</evidence>